<dbReference type="AlphaFoldDB" id="A0A0W0GGF3"/>
<gene>
    <name evidence="3" type="ORF">DEALK_04800</name>
</gene>
<name>A0A0W0GGF3_9CHLR</name>
<keyword evidence="4" id="KW-1185">Reference proteome</keyword>
<evidence type="ECO:0000259" key="2">
    <source>
        <dbReference type="Pfam" id="PF12172"/>
    </source>
</evidence>
<dbReference type="PANTHER" id="PTHR34075">
    <property type="entry name" value="BLR3430 PROTEIN"/>
    <property type="match status" value="1"/>
</dbReference>
<dbReference type="Pfam" id="PF01796">
    <property type="entry name" value="OB_ChsH2_C"/>
    <property type="match status" value="1"/>
</dbReference>
<accession>A0A0W0GGF3</accession>
<evidence type="ECO:0000259" key="1">
    <source>
        <dbReference type="Pfam" id="PF01796"/>
    </source>
</evidence>
<organism evidence="3 4">
    <name type="scientific">Dehalogenimonas alkenigignens</name>
    <dbReference type="NCBI Taxonomy" id="1217799"/>
    <lineage>
        <taxon>Bacteria</taxon>
        <taxon>Bacillati</taxon>
        <taxon>Chloroflexota</taxon>
        <taxon>Dehalococcoidia</taxon>
        <taxon>Dehalococcoidales</taxon>
        <taxon>Dehalococcoidaceae</taxon>
        <taxon>Dehalogenimonas</taxon>
    </lineage>
</organism>
<dbReference type="Pfam" id="PF12172">
    <property type="entry name" value="zf-ChsH2"/>
    <property type="match status" value="1"/>
</dbReference>
<reference evidence="3 4" key="1">
    <citation type="submission" date="2015-06" db="EMBL/GenBank/DDBJ databases">
        <title>Genome sequence of the organohalide-respiring Dehalogenimonas alkenigignens type strain (IP3-3T).</title>
        <authorList>
            <person name="Key T.A."/>
            <person name="Richmond D.P."/>
            <person name="Bowman K.S."/>
            <person name="Cho Y.-J."/>
            <person name="Chun J."/>
            <person name="da Costa M.S."/>
            <person name="Rainey F.A."/>
            <person name="Moe W.M."/>
        </authorList>
    </citation>
    <scope>NUCLEOTIDE SEQUENCE [LARGE SCALE GENOMIC DNA]</scope>
    <source>
        <strain evidence="3 4">IP3-3</strain>
    </source>
</reference>
<feature type="domain" description="ChsH2 C-terminal OB-fold" evidence="1">
    <location>
        <begin position="49"/>
        <end position="111"/>
    </location>
</feature>
<dbReference type="SUPFAM" id="SSF50249">
    <property type="entry name" value="Nucleic acid-binding proteins"/>
    <property type="match status" value="1"/>
</dbReference>
<feature type="domain" description="ChsH2 rubredoxin-like zinc ribbon" evidence="2">
    <location>
        <begin position="12"/>
        <end position="46"/>
    </location>
</feature>
<evidence type="ECO:0000313" key="3">
    <source>
        <dbReference type="EMBL" id="KTB47635.1"/>
    </source>
</evidence>
<dbReference type="OrthoDB" id="7595207at2"/>
<dbReference type="InterPro" id="IPR022002">
    <property type="entry name" value="ChsH2_Znr"/>
</dbReference>
<dbReference type="EMBL" id="LFDV01000002">
    <property type="protein sequence ID" value="KTB47635.1"/>
    <property type="molecule type" value="Genomic_DNA"/>
</dbReference>
<proteinExistence type="predicted"/>
<dbReference type="Gene3D" id="6.10.30.10">
    <property type="match status" value="1"/>
</dbReference>
<evidence type="ECO:0000313" key="4">
    <source>
        <dbReference type="Proteomes" id="UP000053947"/>
    </source>
</evidence>
<dbReference type="InterPro" id="IPR012340">
    <property type="entry name" value="NA-bd_OB-fold"/>
</dbReference>
<dbReference type="PANTHER" id="PTHR34075:SF5">
    <property type="entry name" value="BLR3430 PROTEIN"/>
    <property type="match status" value="1"/>
</dbReference>
<sequence>MTIKLTNSDFDAALREGKLMGLKCGCGGILCPPRGVCPRCASTDLEVIQLSGKGKIASYTTLFVAAEGRDQELPYALALVALDEGPYLVGRIETACPDKLTMSIIGQPVTVGHGIFKGDKYSAGDAAYPAFRLVE</sequence>
<dbReference type="InterPro" id="IPR002878">
    <property type="entry name" value="ChsH2_C"/>
</dbReference>
<protein>
    <submittedName>
        <fullName evidence="3">Putative nucleic-acid-binding protein containing a Zn-ribbon</fullName>
    </submittedName>
</protein>
<dbReference type="InterPro" id="IPR052513">
    <property type="entry name" value="Thioester_dehydratase-like"/>
</dbReference>
<dbReference type="RefSeq" id="WP_058438342.1">
    <property type="nucleotide sequence ID" value="NZ_KQ758903.1"/>
</dbReference>
<dbReference type="STRING" id="1217799.DEALK_04800"/>
<dbReference type="Proteomes" id="UP000053947">
    <property type="component" value="Unassembled WGS sequence"/>
</dbReference>
<comment type="caution">
    <text evidence="3">The sequence shown here is derived from an EMBL/GenBank/DDBJ whole genome shotgun (WGS) entry which is preliminary data.</text>
</comment>